<proteinExistence type="predicted"/>
<sequence length="300" mass="32512">MANYSRFFPEHLRKQLTIEPESRFFTWENSRGLTHRLRYLVSEQESDTIAVLIHGLGGHGEALWPYGSLIASQGISVAALDLPLFGHSSCTDPARVTYGDWIESIRNFVDMLNRPVVLVGFSLGGLAAVEAGAGCAQVKHVVATCVAEAGAISSLAHISTAGVMGVCAPLLLPLSRCGIGGLRIPMWLLARFSRMSSSQALSKACARDVRSGRVRVPLNFLASLLRYKHEDARTSSIPVTVTHPGADRWTPLSLSAGVMAQLRSRVFYRELENCGHFPIEEPGLSVFIRTIADACGESGH</sequence>
<protein>
    <submittedName>
        <fullName evidence="2">Alpha-beta hydrolase superfamily lysophospholipase</fullName>
    </submittedName>
</protein>
<evidence type="ECO:0000313" key="2">
    <source>
        <dbReference type="EMBL" id="MDR7356036.1"/>
    </source>
</evidence>
<dbReference type="EMBL" id="JAVDYF010000001">
    <property type="protein sequence ID" value="MDR7356036.1"/>
    <property type="molecule type" value="Genomic_DNA"/>
</dbReference>
<organism evidence="2 3">
    <name type="scientific">Corynebacterium felinum</name>
    <dbReference type="NCBI Taxonomy" id="131318"/>
    <lineage>
        <taxon>Bacteria</taxon>
        <taxon>Bacillati</taxon>
        <taxon>Actinomycetota</taxon>
        <taxon>Actinomycetes</taxon>
        <taxon>Mycobacteriales</taxon>
        <taxon>Corynebacteriaceae</taxon>
        <taxon>Corynebacterium</taxon>
    </lineage>
</organism>
<dbReference type="InterPro" id="IPR029058">
    <property type="entry name" value="AB_hydrolase_fold"/>
</dbReference>
<dbReference type="Pfam" id="PF12697">
    <property type="entry name" value="Abhydrolase_6"/>
    <property type="match status" value="1"/>
</dbReference>
<dbReference type="PANTHER" id="PTHR46438:SF11">
    <property type="entry name" value="LIPASE-RELATED"/>
    <property type="match status" value="1"/>
</dbReference>
<gene>
    <name evidence="2" type="ORF">J2S37_002574</name>
</gene>
<dbReference type="RefSeq" id="WP_277103507.1">
    <property type="nucleotide sequence ID" value="NZ_BAAAJS010000069.1"/>
</dbReference>
<name>A0ABU2BCP1_9CORY</name>
<keyword evidence="3" id="KW-1185">Reference proteome</keyword>
<reference evidence="2 3" key="1">
    <citation type="submission" date="2023-07" db="EMBL/GenBank/DDBJ databases">
        <title>Sequencing the genomes of 1000 actinobacteria strains.</title>
        <authorList>
            <person name="Klenk H.-P."/>
        </authorList>
    </citation>
    <scope>NUCLEOTIDE SEQUENCE [LARGE SCALE GENOMIC DNA]</scope>
    <source>
        <strain evidence="2 3">DSM 44508</strain>
    </source>
</reference>
<dbReference type="GO" id="GO:0016787">
    <property type="term" value="F:hydrolase activity"/>
    <property type="evidence" value="ECO:0007669"/>
    <property type="project" value="UniProtKB-KW"/>
</dbReference>
<dbReference type="Proteomes" id="UP001183619">
    <property type="component" value="Unassembled WGS sequence"/>
</dbReference>
<accession>A0ABU2BCP1</accession>
<dbReference type="InterPro" id="IPR000073">
    <property type="entry name" value="AB_hydrolase_1"/>
</dbReference>
<evidence type="ECO:0000313" key="3">
    <source>
        <dbReference type="Proteomes" id="UP001183619"/>
    </source>
</evidence>
<dbReference type="SUPFAM" id="SSF53474">
    <property type="entry name" value="alpha/beta-Hydrolases"/>
    <property type="match status" value="1"/>
</dbReference>
<dbReference type="Gene3D" id="3.40.50.1820">
    <property type="entry name" value="alpha/beta hydrolase"/>
    <property type="match status" value="1"/>
</dbReference>
<keyword evidence="2" id="KW-0378">Hydrolase</keyword>
<evidence type="ECO:0000259" key="1">
    <source>
        <dbReference type="Pfam" id="PF12697"/>
    </source>
</evidence>
<comment type="caution">
    <text evidence="2">The sequence shown here is derived from an EMBL/GenBank/DDBJ whole genome shotgun (WGS) entry which is preliminary data.</text>
</comment>
<feature type="domain" description="AB hydrolase-1" evidence="1">
    <location>
        <begin position="51"/>
        <end position="282"/>
    </location>
</feature>
<dbReference type="PANTHER" id="PTHR46438">
    <property type="entry name" value="ALPHA/BETA-HYDROLASES SUPERFAMILY PROTEIN"/>
    <property type="match status" value="1"/>
</dbReference>